<dbReference type="Proteomes" id="UP000012040">
    <property type="component" value="Chromosome"/>
</dbReference>
<keyword evidence="1" id="KW-0812">Transmembrane</keyword>
<keyword evidence="1" id="KW-0472">Membrane</keyword>
<dbReference type="HOGENOM" id="CLU_1736974_0_0_7"/>
<proteinExistence type="predicted"/>
<reference evidence="2 3" key="1">
    <citation type="journal article" date="2013" name="ISME J.">
        <title>By their genes ye shall know them: genomic signatures of predatory bacteria.</title>
        <authorList>
            <person name="Pasternak Z."/>
            <person name="Pietrokovski S."/>
            <person name="Rotem O."/>
            <person name="Gophna U."/>
            <person name="Lurie-Weinberger M.N."/>
            <person name="Jurkevitch E."/>
        </authorList>
    </citation>
    <scope>NUCLEOTIDE SEQUENCE [LARGE SCALE GENOMIC DNA]</scope>
    <source>
        <strain evidence="2 3">JSS</strain>
    </source>
</reference>
<dbReference type="RefSeq" id="WP_015468755.1">
    <property type="nucleotide sequence ID" value="NC_020813.1"/>
</dbReference>
<name>M4V750_9BACT</name>
<dbReference type="OrthoDB" id="5312548at2"/>
<dbReference type="KEGG" id="bex:A11Q_45"/>
<accession>M4V750</accession>
<feature type="transmembrane region" description="Helical" evidence="1">
    <location>
        <begin position="6"/>
        <end position="31"/>
    </location>
</feature>
<evidence type="ECO:0000313" key="3">
    <source>
        <dbReference type="Proteomes" id="UP000012040"/>
    </source>
</evidence>
<protein>
    <submittedName>
        <fullName evidence="2">Uncharacterized protein</fullName>
    </submittedName>
</protein>
<organism evidence="2 3">
    <name type="scientific">Pseudobdellovibrio exovorus JSS</name>
    <dbReference type="NCBI Taxonomy" id="1184267"/>
    <lineage>
        <taxon>Bacteria</taxon>
        <taxon>Pseudomonadati</taxon>
        <taxon>Bdellovibrionota</taxon>
        <taxon>Bdellovibrionia</taxon>
        <taxon>Bdellovibrionales</taxon>
        <taxon>Pseudobdellovibrionaceae</taxon>
        <taxon>Pseudobdellovibrio</taxon>
    </lineage>
</organism>
<gene>
    <name evidence="2" type="ORF">A11Q_45</name>
</gene>
<dbReference type="EMBL" id="CP003537">
    <property type="protein sequence ID" value="AGH94265.1"/>
    <property type="molecule type" value="Genomic_DNA"/>
</dbReference>
<dbReference type="STRING" id="1184267.A11Q_45"/>
<keyword evidence="3" id="KW-1185">Reference proteome</keyword>
<evidence type="ECO:0000313" key="2">
    <source>
        <dbReference type="EMBL" id="AGH94265.1"/>
    </source>
</evidence>
<dbReference type="PATRIC" id="fig|1184267.3.peg.47"/>
<dbReference type="AlphaFoldDB" id="M4V750"/>
<evidence type="ECO:0000256" key="1">
    <source>
        <dbReference type="SAM" id="Phobius"/>
    </source>
</evidence>
<keyword evidence="1" id="KW-1133">Transmembrane helix</keyword>
<sequence length="150" mass="16218">MSNKGVGIIQLLVAVGLGSVVSMGVISMMHFSNQEQKKIHLRSELVAIQTRFAEVLHNDKTFLNTVASSANPNMACLRNRTACAASYVSSGYTPTLDRIAIVHPASSDGRIFYDGRSTSTAGFTEKGADSRSKWRYSLCCTCGNNSNLHV</sequence>